<reference evidence="1" key="1">
    <citation type="submission" date="2023-05" db="EMBL/GenBank/DDBJ databases">
        <authorList>
            <consortium name="ELIXIR-Norway"/>
        </authorList>
    </citation>
    <scope>NUCLEOTIDE SEQUENCE</scope>
</reference>
<dbReference type="Proteomes" id="UP001162501">
    <property type="component" value="Chromosome 4"/>
</dbReference>
<organism evidence="1 2">
    <name type="scientific">Rangifer tarandus platyrhynchus</name>
    <name type="common">Svalbard reindeer</name>
    <dbReference type="NCBI Taxonomy" id="3082113"/>
    <lineage>
        <taxon>Eukaryota</taxon>
        <taxon>Metazoa</taxon>
        <taxon>Chordata</taxon>
        <taxon>Craniata</taxon>
        <taxon>Vertebrata</taxon>
        <taxon>Euteleostomi</taxon>
        <taxon>Mammalia</taxon>
        <taxon>Eutheria</taxon>
        <taxon>Laurasiatheria</taxon>
        <taxon>Artiodactyla</taxon>
        <taxon>Ruminantia</taxon>
        <taxon>Pecora</taxon>
        <taxon>Cervidae</taxon>
        <taxon>Odocoileinae</taxon>
        <taxon>Rangifer</taxon>
    </lineage>
</organism>
<evidence type="ECO:0000313" key="2">
    <source>
        <dbReference type="Proteomes" id="UP001162501"/>
    </source>
</evidence>
<accession>A0AC59ZUC8</accession>
<protein>
    <submittedName>
        <fullName evidence="1">Uncharacterized protein</fullName>
    </submittedName>
</protein>
<reference evidence="1" key="2">
    <citation type="submission" date="2025-03" db="EMBL/GenBank/DDBJ databases">
        <authorList>
            <consortium name="ELIXIR-Norway"/>
            <consortium name="Elixir Norway"/>
        </authorList>
    </citation>
    <scope>NUCLEOTIDE SEQUENCE</scope>
</reference>
<sequence length="133" mass="15052">MRSGSPKGQRTPPPRELDVCCCAKQRCWGGSLCKPSAKENAANWEDKRGLAGPPKGIAFPHQEKEQDWRQLEPRLRETQEDMTALVSLCWQLLEMRIAPPPTHSPTPEFSWTFSCMVQTQVFDQTSGLTRPDL</sequence>
<name>A0AC59ZUC8_RANTA</name>
<proteinExistence type="predicted"/>
<gene>
    <name evidence="1" type="ORF">MRATA1EN22A_LOCUS23224</name>
</gene>
<dbReference type="EMBL" id="OX596088">
    <property type="protein sequence ID" value="CAN0513050.1"/>
    <property type="molecule type" value="Genomic_DNA"/>
</dbReference>
<evidence type="ECO:0000313" key="1">
    <source>
        <dbReference type="EMBL" id="CAN0513050.1"/>
    </source>
</evidence>